<dbReference type="GO" id="GO:0015628">
    <property type="term" value="P:protein secretion by the type II secretion system"/>
    <property type="evidence" value="ECO:0007669"/>
    <property type="project" value="InterPro"/>
</dbReference>
<dbReference type="PANTHER" id="PTHR30093">
    <property type="entry name" value="GENERAL SECRETION PATHWAY PROTEIN G"/>
    <property type="match status" value="1"/>
</dbReference>
<reference evidence="7 8" key="1">
    <citation type="journal article" date="2016" name="Nat. Commun.">
        <title>Thousands of microbial genomes shed light on interconnected biogeochemical processes in an aquifer system.</title>
        <authorList>
            <person name="Anantharaman K."/>
            <person name="Brown C.T."/>
            <person name="Hug L.A."/>
            <person name="Sharon I."/>
            <person name="Castelle C.J."/>
            <person name="Probst A.J."/>
            <person name="Thomas B.C."/>
            <person name="Singh A."/>
            <person name="Wilkins M.J."/>
            <person name="Karaoz U."/>
            <person name="Brodie E.L."/>
            <person name="Williams K.H."/>
            <person name="Hubbard S.S."/>
            <person name="Banfield J.F."/>
        </authorList>
    </citation>
    <scope>NUCLEOTIDE SEQUENCE [LARGE SCALE GENOMIC DNA]</scope>
</reference>
<name>A0A1G1V793_9BACT</name>
<evidence type="ECO:0008006" key="9">
    <source>
        <dbReference type="Google" id="ProtNLM"/>
    </source>
</evidence>
<dbReference type="InterPro" id="IPR012902">
    <property type="entry name" value="N_methyl_site"/>
</dbReference>
<organism evidence="7 8">
    <name type="scientific">Candidatus Blackburnbacteria bacterium RIFCSPHIGHO2_02_FULL_44_20</name>
    <dbReference type="NCBI Taxonomy" id="1797516"/>
    <lineage>
        <taxon>Bacteria</taxon>
        <taxon>Candidatus Blackburniibacteriota</taxon>
    </lineage>
</organism>
<dbReference type="EMBL" id="MHBZ01000019">
    <property type="protein sequence ID" value="OGY11328.1"/>
    <property type="molecule type" value="Genomic_DNA"/>
</dbReference>
<dbReference type="STRING" id="1797516.A3D26_02375"/>
<proteinExistence type="predicted"/>
<dbReference type="GO" id="GO:0015627">
    <property type="term" value="C:type II protein secretion system complex"/>
    <property type="evidence" value="ECO:0007669"/>
    <property type="project" value="InterPro"/>
</dbReference>
<feature type="transmembrane region" description="Helical" evidence="6">
    <location>
        <begin position="77"/>
        <end position="98"/>
    </location>
</feature>
<dbReference type="PANTHER" id="PTHR30093:SF44">
    <property type="entry name" value="TYPE II SECRETION SYSTEM CORE PROTEIN G"/>
    <property type="match status" value="1"/>
</dbReference>
<dbReference type="AlphaFoldDB" id="A0A1G1V793"/>
<evidence type="ECO:0000256" key="2">
    <source>
        <dbReference type="ARBA" id="ARBA00022481"/>
    </source>
</evidence>
<evidence type="ECO:0000256" key="6">
    <source>
        <dbReference type="SAM" id="Phobius"/>
    </source>
</evidence>
<dbReference type="InterPro" id="IPR000983">
    <property type="entry name" value="Bac_GSPG_pilin"/>
</dbReference>
<evidence type="ECO:0000313" key="7">
    <source>
        <dbReference type="EMBL" id="OGY11328.1"/>
    </source>
</evidence>
<evidence type="ECO:0000313" key="8">
    <source>
        <dbReference type="Proteomes" id="UP000178319"/>
    </source>
</evidence>
<evidence type="ECO:0000256" key="3">
    <source>
        <dbReference type="ARBA" id="ARBA00022692"/>
    </source>
</evidence>
<keyword evidence="3 6" id="KW-0812">Transmembrane</keyword>
<evidence type="ECO:0000256" key="1">
    <source>
        <dbReference type="ARBA" id="ARBA00004167"/>
    </source>
</evidence>
<comment type="subcellular location">
    <subcellularLocation>
        <location evidence="1">Membrane</location>
        <topology evidence="1">Single-pass membrane protein</topology>
    </subcellularLocation>
</comment>
<dbReference type="GO" id="GO:0016020">
    <property type="term" value="C:membrane"/>
    <property type="evidence" value="ECO:0007669"/>
    <property type="project" value="UniProtKB-SubCell"/>
</dbReference>
<comment type="caution">
    <text evidence="7">The sequence shown here is derived from an EMBL/GenBank/DDBJ whole genome shotgun (WGS) entry which is preliminary data.</text>
</comment>
<evidence type="ECO:0000256" key="5">
    <source>
        <dbReference type="ARBA" id="ARBA00023136"/>
    </source>
</evidence>
<keyword evidence="4 6" id="KW-1133">Transmembrane helix</keyword>
<dbReference type="InterPro" id="IPR045584">
    <property type="entry name" value="Pilin-like"/>
</dbReference>
<dbReference type="SUPFAM" id="SSF54523">
    <property type="entry name" value="Pili subunits"/>
    <property type="match status" value="1"/>
</dbReference>
<evidence type="ECO:0000256" key="4">
    <source>
        <dbReference type="ARBA" id="ARBA00022989"/>
    </source>
</evidence>
<dbReference type="Pfam" id="PF07963">
    <property type="entry name" value="N_methyl"/>
    <property type="match status" value="1"/>
</dbReference>
<accession>A0A1G1V793</accession>
<dbReference type="Gene3D" id="3.30.700.10">
    <property type="entry name" value="Glycoprotein, Type 4 Pilin"/>
    <property type="match status" value="1"/>
</dbReference>
<keyword evidence="2" id="KW-0488">Methylation</keyword>
<dbReference type="PRINTS" id="PR00813">
    <property type="entry name" value="BCTERIALGSPG"/>
</dbReference>
<protein>
    <recommendedName>
        <fullName evidence="9">Type II secretion system protein GspG C-terminal domain-containing protein</fullName>
    </recommendedName>
</protein>
<dbReference type="Proteomes" id="UP000178319">
    <property type="component" value="Unassembled WGS sequence"/>
</dbReference>
<sequence>MIRLKTKDGRLGTGFTLIKDFVASMVGSDKISSNRKSYGFTLMADFFGRKRSSESKALIKDFVASIVKNDKISSKGFTLIEVLIAVSIIGLISAVALGNFRTSQIKGRDTRRKSDLAQVQKSLELYYNDYSSYPSSDGSGRILGCPATSSSPCTWGTGSFQDAGSKTTYMPVIPKDPNAQFYYFYKSSADGGKYQLFARLENTQDPTIVGGLSINCGVTCNFGLASPNVKVTDSI</sequence>
<dbReference type="NCBIfam" id="TIGR02532">
    <property type="entry name" value="IV_pilin_GFxxxE"/>
    <property type="match status" value="1"/>
</dbReference>
<gene>
    <name evidence="7" type="ORF">A3D26_02375</name>
</gene>
<keyword evidence="5 6" id="KW-0472">Membrane</keyword>
<dbReference type="PROSITE" id="PS00409">
    <property type="entry name" value="PROKAR_NTER_METHYL"/>
    <property type="match status" value="1"/>
</dbReference>